<evidence type="ECO:0000313" key="1">
    <source>
        <dbReference type="EMBL" id="CAB4569918.1"/>
    </source>
</evidence>
<dbReference type="AlphaFoldDB" id="A0A6J6E966"/>
<sequence length="103" mass="10636">MSDAPDNRTTGATNKKLGAWCTCEGAQSFLVPNTPRTNRTLYAVDNTAPTTTNASATFPTAPTLSSAFNNTASAFSFVANPNKGIIPAIDAADNVARIATNGI</sequence>
<accession>A0A6J6E966</accession>
<name>A0A6J6E966_9ZZZZ</name>
<reference evidence="1" key="1">
    <citation type="submission" date="2020-05" db="EMBL/GenBank/DDBJ databases">
        <authorList>
            <person name="Chiriac C."/>
            <person name="Salcher M."/>
            <person name="Ghai R."/>
            <person name="Kavagutti S V."/>
        </authorList>
    </citation>
    <scope>NUCLEOTIDE SEQUENCE</scope>
</reference>
<protein>
    <submittedName>
        <fullName evidence="1">Unannotated protein</fullName>
    </submittedName>
</protein>
<gene>
    <name evidence="1" type="ORF">UFOPK1704_00378</name>
</gene>
<organism evidence="1">
    <name type="scientific">freshwater metagenome</name>
    <dbReference type="NCBI Taxonomy" id="449393"/>
    <lineage>
        <taxon>unclassified sequences</taxon>
        <taxon>metagenomes</taxon>
        <taxon>ecological metagenomes</taxon>
    </lineage>
</organism>
<dbReference type="EMBL" id="CAEZTQ010000053">
    <property type="protein sequence ID" value="CAB4569918.1"/>
    <property type="molecule type" value="Genomic_DNA"/>
</dbReference>
<proteinExistence type="predicted"/>